<evidence type="ECO:0000313" key="2">
    <source>
        <dbReference type="EMBL" id="CAF1098290.1"/>
    </source>
</evidence>
<sequence length="352" mass="41091">MCMSNNYHMTNEHRKRHSCRHEHNNVTNYDGSAQNSKQTPSPKRCVTKSKRIHGKRRQMRREKSIVHELQYFKRKKQLKQQQQKHSLQNDETEEAMAIKQKMEVQQQQTNYEVHNAVTAEMIEIQPRGNIRDNHYTTSPTSITSIPSPVGLKAKQHDVQIEYPSSACSRSISKVSLNNNNVLCLLINSVFDDDGTQIIENARQSLVQCGLMINNAQILNIGELIDIVKTFVKDDQMKNSREQATMTEMDYYQEEKTLEKNVSKTHAGHCRSTSCYSSCLSHMAENERRLKALEFIRAFIEKTKDEFYDYLRDEQGICEKKSTNIYKMIKQLLKDSYEQQHIKQTRSTLHRCP</sequence>
<name>A0A814NWH8_9BILA</name>
<organism evidence="2 4">
    <name type="scientific">Didymodactylos carnosus</name>
    <dbReference type="NCBI Taxonomy" id="1234261"/>
    <lineage>
        <taxon>Eukaryota</taxon>
        <taxon>Metazoa</taxon>
        <taxon>Spiralia</taxon>
        <taxon>Gnathifera</taxon>
        <taxon>Rotifera</taxon>
        <taxon>Eurotatoria</taxon>
        <taxon>Bdelloidea</taxon>
        <taxon>Philodinida</taxon>
        <taxon>Philodinidae</taxon>
        <taxon>Didymodactylos</taxon>
    </lineage>
</organism>
<keyword evidence="4" id="KW-1185">Reference proteome</keyword>
<feature type="region of interest" description="Disordered" evidence="1">
    <location>
        <begin position="1"/>
        <end position="61"/>
    </location>
</feature>
<gene>
    <name evidence="2" type="ORF">GPM918_LOCUS18614</name>
    <name evidence="3" type="ORF">SRO942_LOCUS18609</name>
</gene>
<proteinExistence type="predicted"/>
<evidence type="ECO:0000256" key="1">
    <source>
        <dbReference type="SAM" id="MobiDB-lite"/>
    </source>
</evidence>
<evidence type="ECO:0000313" key="3">
    <source>
        <dbReference type="EMBL" id="CAF3863290.1"/>
    </source>
</evidence>
<protein>
    <submittedName>
        <fullName evidence="2">Uncharacterized protein</fullName>
    </submittedName>
</protein>
<accession>A0A814NWH8</accession>
<dbReference type="Proteomes" id="UP000681722">
    <property type="component" value="Unassembled WGS sequence"/>
</dbReference>
<dbReference type="Proteomes" id="UP000663829">
    <property type="component" value="Unassembled WGS sequence"/>
</dbReference>
<feature type="compositionally biased region" description="Polar residues" evidence="1">
    <location>
        <begin position="25"/>
        <end position="41"/>
    </location>
</feature>
<dbReference type="EMBL" id="CAJOBC010005424">
    <property type="protein sequence ID" value="CAF3863290.1"/>
    <property type="molecule type" value="Genomic_DNA"/>
</dbReference>
<reference evidence="2" key="1">
    <citation type="submission" date="2021-02" db="EMBL/GenBank/DDBJ databases">
        <authorList>
            <person name="Nowell W R."/>
        </authorList>
    </citation>
    <scope>NUCLEOTIDE SEQUENCE</scope>
</reference>
<dbReference type="AlphaFoldDB" id="A0A814NWH8"/>
<dbReference type="EMBL" id="CAJNOQ010005425">
    <property type="protein sequence ID" value="CAF1098290.1"/>
    <property type="molecule type" value="Genomic_DNA"/>
</dbReference>
<evidence type="ECO:0000313" key="4">
    <source>
        <dbReference type="Proteomes" id="UP000663829"/>
    </source>
</evidence>
<comment type="caution">
    <text evidence="2">The sequence shown here is derived from an EMBL/GenBank/DDBJ whole genome shotgun (WGS) entry which is preliminary data.</text>
</comment>
<dbReference type="OrthoDB" id="9999039at2759"/>
<feature type="compositionally biased region" description="Basic residues" evidence="1">
    <location>
        <begin position="45"/>
        <end position="60"/>
    </location>
</feature>